<comment type="caution">
    <text evidence="1">The sequence shown here is derived from an EMBL/GenBank/DDBJ whole genome shotgun (WGS) entry which is preliminary data.</text>
</comment>
<keyword evidence="2" id="KW-1185">Reference proteome</keyword>
<protein>
    <submittedName>
        <fullName evidence="1">Uncharacterized protein</fullName>
    </submittedName>
</protein>
<gene>
    <name evidence="1" type="ORF">PCOR1329_LOCUS8848</name>
</gene>
<dbReference type="Proteomes" id="UP001189429">
    <property type="component" value="Unassembled WGS sequence"/>
</dbReference>
<sequence length="220" mass="24392">MRELRDQLALAEARPRVPLAAVPQGFERDVEATVVVIMCQASTTKQPVGAAFTEWLAEFGFPESEYEIPPVGLAPCKKFLLKFSGLVAVASRKVLRVLSRLRVDGARKEFHVDAPGVARARMHLGPDKNPRQIKIEVLPRRCRPVIAGAHPNVRLYSDRDRGTLSAGWDRIVGVEVVAGAAPATIMWGPTALLKYNLRKDNLVQITRHRVAPQAEPHWCL</sequence>
<evidence type="ECO:0000313" key="1">
    <source>
        <dbReference type="EMBL" id="CAK0800801.1"/>
    </source>
</evidence>
<reference evidence="1" key="1">
    <citation type="submission" date="2023-10" db="EMBL/GenBank/DDBJ databases">
        <authorList>
            <person name="Chen Y."/>
            <person name="Shah S."/>
            <person name="Dougan E. K."/>
            <person name="Thang M."/>
            <person name="Chan C."/>
        </authorList>
    </citation>
    <scope>NUCLEOTIDE SEQUENCE [LARGE SCALE GENOMIC DNA]</scope>
</reference>
<dbReference type="EMBL" id="CAUYUJ010002447">
    <property type="protein sequence ID" value="CAK0800801.1"/>
    <property type="molecule type" value="Genomic_DNA"/>
</dbReference>
<proteinExistence type="predicted"/>
<organism evidence="1 2">
    <name type="scientific">Prorocentrum cordatum</name>
    <dbReference type="NCBI Taxonomy" id="2364126"/>
    <lineage>
        <taxon>Eukaryota</taxon>
        <taxon>Sar</taxon>
        <taxon>Alveolata</taxon>
        <taxon>Dinophyceae</taxon>
        <taxon>Prorocentrales</taxon>
        <taxon>Prorocentraceae</taxon>
        <taxon>Prorocentrum</taxon>
    </lineage>
</organism>
<accession>A0ABN9Q500</accession>
<evidence type="ECO:0000313" key="2">
    <source>
        <dbReference type="Proteomes" id="UP001189429"/>
    </source>
</evidence>
<name>A0ABN9Q500_9DINO</name>